<keyword evidence="5 8" id="KW-0804">Transcription</keyword>
<sequence>MQTTAATTFKHHHHGGAAHAHPPTAAFIPWWAGHHPPPAGIQQLKPCHPPTEMEPPPPPQQIPTQGMRDRNAAATGKEDLEKDQKALQHYNIISLQSLPTEQQDHYEVGLGQSMVCANYPYVDQYYGLFATYGTRTKHDRMPLPLNMTEEGPIYVNAKQYHGILRRRKARAKAELENKLIKSRKVCIHSLTFRIHGLVHTFMNRVTFMRCVEQGVVVAVS</sequence>
<dbReference type="EMBL" id="GDJX01003622">
    <property type="protein sequence ID" value="JAT64314.1"/>
    <property type="molecule type" value="Transcribed_RNA"/>
</dbReference>
<feature type="region of interest" description="Disordered" evidence="9">
    <location>
        <begin position="38"/>
        <end position="80"/>
    </location>
</feature>
<proteinExistence type="inferred from homology"/>
<keyword evidence="6 8" id="KW-0539">Nucleus</keyword>
<evidence type="ECO:0000256" key="3">
    <source>
        <dbReference type="ARBA" id="ARBA00023125"/>
    </source>
</evidence>
<evidence type="ECO:0000256" key="5">
    <source>
        <dbReference type="ARBA" id="ARBA00023163"/>
    </source>
</evidence>
<dbReference type="GO" id="GO:0003677">
    <property type="term" value="F:DNA binding"/>
    <property type="evidence" value="ECO:0007669"/>
    <property type="project" value="UniProtKB-KW"/>
</dbReference>
<comment type="subunit">
    <text evidence="7">Heterotrimeric transcription factor composed of three components, NF-YA, NF-YB and NF-YC. NF-YB and NF-YC must interact and dimerize for NF-YA association and DNA binding.</text>
</comment>
<keyword evidence="3 8" id="KW-0238">DNA-binding</keyword>
<evidence type="ECO:0000313" key="10">
    <source>
        <dbReference type="EMBL" id="JAT64314.1"/>
    </source>
</evidence>
<keyword evidence="2 8" id="KW-0805">Transcription regulation</keyword>
<keyword evidence="4" id="KW-0010">Activator</keyword>
<reference evidence="10" key="1">
    <citation type="submission" date="2015-07" db="EMBL/GenBank/DDBJ databases">
        <title>Transcriptome Assembly of Anthurium amnicola.</title>
        <authorList>
            <person name="Suzuki J."/>
        </authorList>
    </citation>
    <scope>NUCLEOTIDE SEQUENCE</scope>
</reference>
<dbReference type="PANTHER" id="PTHR12632">
    <property type="entry name" value="TRANSCRIPTION FACTOR NF-Y ALPHA-RELATED"/>
    <property type="match status" value="1"/>
</dbReference>
<dbReference type="PROSITE" id="PS51152">
    <property type="entry name" value="NFYA_HAP2_2"/>
    <property type="match status" value="1"/>
</dbReference>
<evidence type="ECO:0000256" key="7">
    <source>
        <dbReference type="ARBA" id="ARBA00025911"/>
    </source>
</evidence>
<comment type="similarity">
    <text evidence="8">Belongs to the NFYA/HAP2 subunit family.</text>
</comment>
<name>A0A1D1ZBR0_9ARAE</name>
<dbReference type="AlphaFoldDB" id="A0A1D1ZBR0"/>
<dbReference type="SMART" id="SM00521">
    <property type="entry name" value="CBF"/>
    <property type="match status" value="1"/>
</dbReference>
<dbReference type="PROSITE" id="PS00686">
    <property type="entry name" value="NFYA_HAP2_1"/>
    <property type="match status" value="1"/>
</dbReference>
<dbReference type="Pfam" id="PF02045">
    <property type="entry name" value="CBFB_NFYA"/>
    <property type="match status" value="1"/>
</dbReference>
<dbReference type="Gene3D" id="6.10.250.2430">
    <property type="match status" value="1"/>
</dbReference>
<evidence type="ECO:0000256" key="1">
    <source>
        <dbReference type="ARBA" id="ARBA00004123"/>
    </source>
</evidence>
<evidence type="ECO:0000256" key="8">
    <source>
        <dbReference type="RuleBase" id="RU367155"/>
    </source>
</evidence>
<comment type="function">
    <text evidence="8">Component of the sequence-specific heterotrimeric transcription factor (NF-Y) which specifically recognizes a 5'-CCAAT-3' box motif found in the promoters of its target genes.</text>
</comment>
<feature type="region of interest" description="Disordered" evidence="9">
    <location>
        <begin position="1"/>
        <end position="21"/>
    </location>
</feature>
<feature type="compositionally biased region" description="Pro residues" evidence="9">
    <location>
        <begin position="47"/>
        <end position="61"/>
    </location>
</feature>
<evidence type="ECO:0000256" key="4">
    <source>
        <dbReference type="ARBA" id="ARBA00023159"/>
    </source>
</evidence>
<dbReference type="GO" id="GO:0003700">
    <property type="term" value="F:DNA-binding transcription factor activity"/>
    <property type="evidence" value="ECO:0007669"/>
    <property type="project" value="UniProtKB-UniRule"/>
</dbReference>
<evidence type="ECO:0000256" key="6">
    <source>
        <dbReference type="ARBA" id="ARBA00023242"/>
    </source>
</evidence>
<dbReference type="InterPro" id="IPR001289">
    <property type="entry name" value="NFYA"/>
</dbReference>
<accession>A0A1D1ZBR0</accession>
<comment type="subcellular location">
    <subcellularLocation>
        <location evidence="1 8">Nucleus</location>
    </subcellularLocation>
</comment>
<dbReference type="InterPro" id="IPR018362">
    <property type="entry name" value="CCAAT-binding_factor_CS"/>
</dbReference>
<evidence type="ECO:0000256" key="9">
    <source>
        <dbReference type="SAM" id="MobiDB-lite"/>
    </source>
</evidence>
<gene>
    <name evidence="10" type="primary">NFYA10_1</name>
    <name evidence="10" type="ORF">g.95985</name>
</gene>
<organism evidence="10">
    <name type="scientific">Anthurium amnicola</name>
    <dbReference type="NCBI Taxonomy" id="1678845"/>
    <lineage>
        <taxon>Eukaryota</taxon>
        <taxon>Viridiplantae</taxon>
        <taxon>Streptophyta</taxon>
        <taxon>Embryophyta</taxon>
        <taxon>Tracheophyta</taxon>
        <taxon>Spermatophyta</taxon>
        <taxon>Magnoliopsida</taxon>
        <taxon>Liliopsida</taxon>
        <taxon>Araceae</taxon>
        <taxon>Pothoideae</taxon>
        <taxon>Potheae</taxon>
        <taxon>Anthurium</taxon>
    </lineage>
</organism>
<dbReference type="GO" id="GO:0016602">
    <property type="term" value="C:CCAAT-binding factor complex"/>
    <property type="evidence" value="ECO:0007669"/>
    <property type="project" value="InterPro"/>
</dbReference>
<evidence type="ECO:0000256" key="2">
    <source>
        <dbReference type="ARBA" id="ARBA00023015"/>
    </source>
</evidence>
<protein>
    <recommendedName>
        <fullName evidence="8">Nuclear transcription factor Y subunit</fullName>
    </recommendedName>
</protein>
<feature type="compositionally biased region" description="Basic and acidic residues" evidence="9">
    <location>
        <begin position="67"/>
        <end position="80"/>
    </location>
</feature>